<feature type="compositionally biased region" description="Basic and acidic residues" evidence="2">
    <location>
        <begin position="94"/>
        <end position="113"/>
    </location>
</feature>
<feature type="compositionally biased region" description="Polar residues" evidence="2">
    <location>
        <begin position="129"/>
        <end position="141"/>
    </location>
</feature>
<keyword evidence="4" id="KW-1185">Reference proteome</keyword>
<accession>A0A812XC04</accession>
<feature type="compositionally biased region" description="Basic and acidic residues" evidence="2">
    <location>
        <begin position="11"/>
        <end position="23"/>
    </location>
</feature>
<feature type="compositionally biased region" description="Low complexity" evidence="2">
    <location>
        <begin position="71"/>
        <end position="80"/>
    </location>
</feature>
<evidence type="ECO:0000256" key="2">
    <source>
        <dbReference type="SAM" id="MobiDB-lite"/>
    </source>
</evidence>
<feature type="region of interest" description="Disordered" evidence="2">
    <location>
        <begin position="1"/>
        <end position="30"/>
    </location>
</feature>
<feature type="region of interest" description="Disordered" evidence="2">
    <location>
        <begin position="64"/>
        <end position="141"/>
    </location>
</feature>
<feature type="compositionally biased region" description="Low complexity" evidence="2">
    <location>
        <begin position="290"/>
        <end position="299"/>
    </location>
</feature>
<reference evidence="3" key="1">
    <citation type="submission" date="2021-02" db="EMBL/GenBank/DDBJ databases">
        <authorList>
            <person name="Dougan E. K."/>
            <person name="Rhodes N."/>
            <person name="Thang M."/>
            <person name="Chan C."/>
        </authorList>
    </citation>
    <scope>NUCLEOTIDE SEQUENCE</scope>
</reference>
<evidence type="ECO:0000313" key="3">
    <source>
        <dbReference type="EMBL" id="CAE7728204.1"/>
    </source>
</evidence>
<evidence type="ECO:0000313" key="4">
    <source>
        <dbReference type="Proteomes" id="UP000601435"/>
    </source>
</evidence>
<dbReference type="OrthoDB" id="438817at2759"/>
<dbReference type="AlphaFoldDB" id="A0A812XC04"/>
<dbReference type="EMBL" id="CAJNJA010037053">
    <property type="protein sequence ID" value="CAE7728204.1"/>
    <property type="molecule type" value="Genomic_DNA"/>
</dbReference>
<feature type="coiled-coil region" evidence="1">
    <location>
        <begin position="308"/>
        <end position="353"/>
    </location>
</feature>
<feature type="coiled-coil region" evidence="1">
    <location>
        <begin position="384"/>
        <end position="418"/>
    </location>
</feature>
<gene>
    <name evidence="3" type="primary">PHB2</name>
    <name evidence="3" type="ORF">SNEC2469_LOCUS21039</name>
</gene>
<comment type="caution">
    <text evidence="3">The sequence shown here is derived from an EMBL/GenBank/DDBJ whole genome shotgun (WGS) entry which is preliminary data.</text>
</comment>
<proteinExistence type="predicted"/>
<sequence>MQGIDGSPPAADDHEVVTPEQSRRPPIWSSAAAAVAASAAAAAAGTPLSDAKVREDMWRRLVHRPLPPAFSSPAPESSASTWTQDPDPPCSLEESPHQERRKGADCDSRHERGGVQADEPLRRPLFHSPATQGLSHLQSGATAAENDHYSCALRVEEPMIGDFKTVIHMLRRNGFQEVQHVLMSKDADARGVPGGQLTELIADGHGLWTTCAEVLLAYENRGRRLQQALLGERTEERCRRDGRVHSLLHENSKLQEELKAAKELHRTGTSGSRSGDTSFGSSVPAQSTWSPSGPSSRPSPQAPRDRQLQELTIRAQKAEIAARQRERELEKLKSRLEQALSEAAKRKERERSALVRVSKKASREDPVEALIAHKAASEAAQAEASALRKQVHILSFQLEEAEEKLRQMQAVKARVVVRTVEDVPETSTGDAEALAEERDRRLGLEEQLKESHLRYSEQISRLSASCRQAEEQVAQLKTELHDMAREPRPVDTRLQREVLKLREELAEVRKAWKTTDTRSLIQRDKELRRLGLDAAALEDQLAKPDLCAVLVELCRLVRVPSVAEVVPEVGRLIQHCRSLEDAATNARTQTCL</sequence>
<dbReference type="Proteomes" id="UP000601435">
    <property type="component" value="Unassembled WGS sequence"/>
</dbReference>
<organism evidence="3 4">
    <name type="scientific">Symbiodinium necroappetens</name>
    <dbReference type="NCBI Taxonomy" id="1628268"/>
    <lineage>
        <taxon>Eukaryota</taxon>
        <taxon>Sar</taxon>
        <taxon>Alveolata</taxon>
        <taxon>Dinophyceae</taxon>
        <taxon>Suessiales</taxon>
        <taxon>Symbiodiniaceae</taxon>
        <taxon>Symbiodinium</taxon>
    </lineage>
</organism>
<protein>
    <submittedName>
        <fullName evidence="3">PHB2 protein</fullName>
    </submittedName>
</protein>
<evidence type="ECO:0000256" key="1">
    <source>
        <dbReference type="SAM" id="Coils"/>
    </source>
</evidence>
<feature type="compositionally biased region" description="Low complexity" evidence="2">
    <location>
        <begin position="267"/>
        <end position="282"/>
    </location>
</feature>
<feature type="coiled-coil region" evidence="1">
    <location>
        <begin position="452"/>
        <end position="511"/>
    </location>
</feature>
<keyword evidence="1" id="KW-0175">Coiled coil</keyword>
<feature type="non-terminal residue" evidence="3">
    <location>
        <position position="1"/>
    </location>
</feature>
<name>A0A812XC04_9DINO</name>
<feature type="region of interest" description="Disordered" evidence="2">
    <location>
        <begin position="261"/>
        <end position="306"/>
    </location>
</feature>